<name>A0AB37DI20_9LACO</name>
<reference evidence="4 5" key="1">
    <citation type="submission" date="2019-12" db="EMBL/GenBank/DDBJ databases">
        <title>Complete Genome Sequences of Lactobacillus strains, C25 and P38, Isolated from Chicken Cecum.</title>
        <authorList>
            <person name="Hassan H.M."/>
            <person name="Mendoza M."/>
            <person name="Rezvani M."/>
            <person name="Koci M.D."/>
            <person name="Dickey A.N."/>
            <person name="Scholl E.H."/>
        </authorList>
    </citation>
    <scope>NUCLEOTIDE SEQUENCE [LARGE SCALE GENOMIC DNA]</scope>
    <source>
        <strain evidence="4 5">C25</strain>
    </source>
</reference>
<accession>A0AB37DI20</accession>
<proteinExistence type="predicted"/>
<dbReference type="AlphaFoldDB" id="A0AB37DI20"/>
<dbReference type="RefSeq" id="WP_065990644.1">
    <property type="nucleotide sequence ID" value="NZ_CP047142.1"/>
</dbReference>
<dbReference type="SUPFAM" id="SSF53448">
    <property type="entry name" value="Nucleotide-diphospho-sugar transferases"/>
    <property type="match status" value="1"/>
</dbReference>
<dbReference type="EMBL" id="CP047142">
    <property type="protein sequence ID" value="QHQ68701.1"/>
    <property type="molecule type" value="Genomic_DNA"/>
</dbReference>
<evidence type="ECO:0000256" key="2">
    <source>
        <dbReference type="ARBA" id="ARBA00022679"/>
    </source>
</evidence>
<dbReference type="Proteomes" id="UP000464915">
    <property type="component" value="Chromosome"/>
</dbReference>
<dbReference type="InterPro" id="IPR029044">
    <property type="entry name" value="Nucleotide-diphossugar_trans"/>
</dbReference>
<organism evidence="4 5">
    <name type="scientific">Lactobacillus crispatus</name>
    <dbReference type="NCBI Taxonomy" id="47770"/>
    <lineage>
        <taxon>Bacteria</taxon>
        <taxon>Bacillati</taxon>
        <taxon>Bacillota</taxon>
        <taxon>Bacilli</taxon>
        <taxon>Lactobacillales</taxon>
        <taxon>Lactobacillaceae</taxon>
        <taxon>Lactobacillus</taxon>
    </lineage>
</organism>
<keyword evidence="2" id="KW-0808">Transferase</keyword>
<keyword evidence="1" id="KW-0328">Glycosyltransferase</keyword>
<evidence type="ECO:0000259" key="3">
    <source>
        <dbReference type="Pfam" id="PF00535"/>
    </source>
</evidence>
<sequence>MTEKNPVISIIVPVYNVEKYLDRCIQSILVQSFKKFELVLINDGSTDNSLKICQKYREEDNRIVLISQPNKGLSAARNTGLENIHGEYVCFIDSDDFVEKNYLRSLYNNLEKNKADISICEYFLTDEKGKKLSVEKLNEPENISILSGKNTFNYFYKDNYVPNVVAWNKLYKRSIFKKLRYKEGRYFEDEFIALPLFYTAKKVSFVRKPLYNYVQRSGSIMNSSWTLKKYQDQQLMYQERIEYFKKNKNLMYKAAVQQYKDWITGINYANIDKSYVLNLQKEYRKYFGIRKSNNPKRILKDFLGLLDIRLVSKLKSVSKYIRKK</sequence>
<feature type="domain" description="Glycosyltransferase 2-like" evidence="3">
    <location>
        <begin position="9"/>
        <end position="179"/>
    </location>
</feature>
<dbReference type="CDD" id="cd00761">
    <property type="entry name" value="Glyco_tranf_GTA_type"/>
    <property type="match status" value="1"/>
</dbReference>
<dbReference type="GO" id="GO:0016757">
    <property type="term" value="F:glycosyltransferase activity"/>
    <property type="evidence" value="ECO:0007669"/>
    <property type="project" value="UniProtKB-KW"/>
</dbReference>
<dbReference type="PANTHER" id="PTHR22916">
    <property type="entry name" value="GLYCOSYLTRANSFERASE"/>
    <property type="match status" value="1"/>
</dbReference>
<evidence type="ECO:0000313" key="4">
    <source>
        <dbReference type="EMBL" id="QHQ68701.1"/>
    </source>
</evidence>
<evidence type="ECO:0000313" key="5">
    <source>
        <dbReference type="Proteomes" id="UP000464915"/>
    </source>
</evidence>
<dbReference type="Pfam" id="PF00535">
    <property type="entry name" value="Glycos_transf_2"/>
    <property type="match status" value="1"/>
</dbReference>
<evidence type="ECO:0000256" key="1">
    <source>
        <dbReference type="ARBA" id="ARBA00022676"/>
    </source>
</evidence>
<protein>
    <submittedName>
        <fullName evidence="4">Glycosyltransferase</fullName>
    </submittedName>
</protein>
<gene>
    <name evidence="4" type="ORF">GSR61_09215</name>
</gene>
<dbReference type="Gene3D" id="3.90.550.10">
    <property type="entry name" value="Spore Coat Polysaccharide Biosynthesis Protein SpsA, Chain A"/>
    <property type="match status" value="1"/>
</dbReference>
<dbReference type="InterPro" id="IPR001173">
    <property type="entry name" value="Glyco_trans_2-like"/>
</dbReference>
<dbReference type="PANTHER" id="PTHR22916:SF51">
    <property type="entry name" value="GLYCOSYLTRANSFERASE EPSH-RELATED"/>
    <property type="match status" value="1"/>
</dbReference>